<name>A0A410QCW3_9FIRM</name>
<dbReference type="RefSeq" id="WP_071138543.1">
    <property type="nucleotide sequence ID" value="NZ_CP035282.1"/>
</dbReference>
<accession>A0A410QCW3</accession>
<evidence type="ECO:0000313" key="1">
    <source>
        <dbReference type="EMBL" id="QAT61830.1"/>
    </source>
</evidence>
<sequence length="127" mass="15037">MIKEDYLIRMIKDLIKTIAKFFFGSDSVTYQLPDEREYTETDYLYQQLVDMINQGDINEAEDLLYEKLDPQNKKYLELGLDFYSKLNNLTDEYLASHNYSRDEIELGLKTLVEKFGDSGLLTLFENY</sequence>
<dbReference type="EMBL" id="CP035282">
    <property type="protein sequence ID" value="QAT61830.1"/>
    <property type="molecule type" value="Genomic_DNA"/>
</dbReference>
<protein>
    <submittedName>
        <fullName evidence="1">Uncharacterized protein</fullName>
    </submittedName>
</protein>
<proteinExistence type="predicted"/>
<dbReference type="InterPro" id="IPR045507">
    <property type="entry name" value="DUF6483"/>
</dbReference>
<dbReference type="AlphaFoldDB" id="A0A410QCW3"/>
<gene>
    <name evidence="1" type="ORF">EQM13_09610</name>
</gene>
<organism evidence="1 2">
    <name type="scientific">Acidilutibacter cellobiosedens</name>
    <dbReference type="NCBI Taxonomy" id="2507161"/>
    <lineage>
        <taxon>Bacteria</taxon>
        <taxon>Bacillati</taxon>
        <taxon>Bacillota</taxon>
        <taxon>Tissierellia</taxon>
        <taxon>Tissierellales</taxon>
        <taxon>Acidilutibacteraceae</taxon>
        <taxon>Acidilutibacter</taxon>
    </lineage>
</organism>
<keyword evidence="2" id="KW-1185">Reference proteome</keyword>
<dbReference type="Pfam" id="PF20092">
    <property type="entry name" value="DUF6483"/>
    <property type="match status" value="1"/>
</dbReference>
<dbReference type="Proteomes" id="UP000287969">
    <property type="component" value="Chromosome"/>
</dbReference>
<dbReference type="KEGG" id="spoa:EQM13_09610"/>
<dbReference type="OrthoDB" id="1650869at2"/>
<reference evidence="2" key="1">
    <citation type="submission" date="2019-01" db="EMBL/GenBank/DDBJ databases">
        <title>Draft genomes of a novel of Sporanaerobacter strains.</title>
        <authorList>
            <person name="Ma S."/>
        </authorList>
    </citation>
    <scope>NUCLEOTIDE SEQUENCE [LARGE SCALE GENOMIC DNA]</scope>
    <source>
        <strain evidence="2">NJN-17</strain>
    </source>
</reference>
<evidence type="ECO:0000313" key="2">
    <source>
        <dbReference type="Proteomes" id="UP000287969"/>
    </source>
</evidence>